<dbReference type="Pfam" id="PF09544">
    <property type="entry name" value="DUF2381"/>
    <property type="match status" value="1"/>
</dbReference>
<protein>
    <recommendedName>
        <fullName evidence="3">DUF2381 family protein</fullName>
    </recommendedName>
</protein>
<accession>A0A250IQG6</accession>
<sequence length="222" mass="24323">MPPVASTSRLASDEGIPLLVTLLDGTEIPFLLRPVEDGSWARADQQVNVFKNHESYAAMQWALRDALKEKRALAEENARYLKEETSAEHGLAALLASGTIDQTPFKLAFRFSGENEEVEIDGTVFRGKGKAAVILKVKNLSSEQSWSMRPAHLATKEGHARAVAVRATRREIPPGEVGRVALVADGAAFIEEGRSTSLFLEIYRHDGLQQAFVELDPSLVAE</sequence>
<proteinExistence type="predicted"/>
<dbReference type="KEGG" id="mbd:MEBOL_006990"/>
<organism evidence="1 2">
    <name type="scientific">Melittangium boletus DSM 14713</name>
    <dbReference type="NCBI Taxonomy" id="1294270"/>
    <lineage>
        <taxon>Bacteria</taxon>
        <taxon>Pseudomonadati</taxon>
        <taxon>Myxococcota</taxon>
        <taxon>Myxococcia</taxon>
        <taxon>Myxococcales</taxon>
        <taxon>Cystobacterineae</taxon>
        <taxon>Archangiaceae</taxon>
        <taxon>Melittangium</taxon>
    </lineage>
</organism>
<dbReference type="AlphaFoldDB" id="A0A250IQG6"/>
<keyword evidence="2" id="KW-1185">Reference proteome</keyword>
<dbReference type="OrthoDB" id="5524524at2"/>
<evidence type="ECO:0000313" key="1">
    <source>
        <dbReference type="EMBL" id="ATB33492.1"/>
    </source>
</evidence>
<dbReference type="EMBL" id="CP022163">
    <property type="protein sequence ID" value="ATB33492.1"/>
    <property type="molecule type" value="Genomic_DNA"/>
</dbReference>
<dbReference type="Proteomes" id="UP000217289">
    <property type="component" value="Chromosome"/>
</dbReference>
<evidence type="ECO:0008006" key="3">
    <source>
        <dbReference type="Google" id="ProtNLM"/>
    </source>
</evidence>
<gene>
    <name evidence="1" type="ORF">MEBOL_006990</name>
</gene>
<name>A0A250IQG6_9BACT</name>
<reference evidence="1 2" key="1">
    <citation type="submission" date="2017-06" db="EMBL/GenBank/DDBJ databases">
        <authorList>
            <person name="Kim H.J."/>
            <person name="Triplett B.A."/>
        </authorList>
    </citation>
    <scope>NUCLEOTIDE SEQUENCE [LARGE SCALE GENOMIC DNA]</scope>
    <source>
        <strain evidence="1 2">DSM 14713</strain>
    </source>
</reference>
<evidence type="ECO:0000313" key="2">
    <source>
        <dbReference type="Proteomes" id="UP000217289"/>
    </source>
</evidence>
<dbReference type="InterPro" id="IPR011754">
    <property type="entry name" value="Mxa_paralog_2268"/>
</dbReference>